<dbReference type="Proteomes" id="UP000279236">
    <property type="component" value="Unassembled WGS sequence"/>
</dbReference>
<dbReference type="OrthoDB" id="2559629at2759"/>
<evidence type="ECO:0000313" key="3">
    <source>
        <dbReference type="Proteomes" id="UP000279236"/>
    </source>
</evidence>
<accession>A0A427YBG0</accession>
<sequence>MSSLCTPFATPALTPSASPSVSPTVHFAPTPQTPEDPNYYPEELAFTPEPPHHRKLPITTPTPVYDLSYTYDYPKLEYHTPAPVADPLGLGLGGLDTVEYKPVLSFTPASDEYSYWPYPMGHTPSDMLQSMTHMYDQLEDELQYYLPEKMTAAQAYNMINVPRCLQLLDSMLEPCAAVHGSAALKVWLKWVQSLMVATKRSSFVLPTALPAEDKELFRTYSQHWRRRRGGACDLGKPEAQIVLICLAELADY</sequence>
<reference evidence="2 3" key="1">
    <citation type="submission" date="2018-11" db="EMBL/GenBank/DDBJ databases">
        <title>Genome sequence of Apiotrichum porosum DSM 27194.</title>
        <authorList>
            <person name="Aliyu H."/>
            <person name="Gorte O."/>
            <person name="Ochsenreither K."/>
        </authorList>
    </citation>
    <scope>NUCLEOTIDE SEQUENCE [LARGE SCALE GENOMIC DNA]</scope>
    <source>
        <strain evidence="2 3">DSM 27194</strain>
    </source>
</reference>
<dbReference type="EMBL" id="RSCE01000001">
    <property type="protein sequence ID" value="RSH88405.1"/>
    <property type="molecule type" value="Genomic_DNA"/>
</dbReference>
<keyword evidence="3" id="KW-1185">Reference proteome</keyword>
<gene>
    <name evidence="2" type="ORF">EHS24_000949</name>
</gene>
<feature type="region of interest" description="Disordered" evidence="1">
    <location>
        <begin position="13"/>
        <end position="39"/>
    </location>
</feature>
<protein>
    <submittedName>
        <fullName evidence="2">Uncharacterized protein</fullName>
    </submittedName>
</protein>
<evidence type="ECO:0000313" key="2">
    <source>
        <dbReference type="EMBL" id="RSH88405.1"/>
    </source>
</evidence>
<proteinExistence type="predicted"/>
<feature type="compositionally biased region" description="Low complexity" evidence="1">
    <location>
        <begin position="13"/>
        <end position="24"/>
    </location>
</feature>
<comment type="caution">
    <text evidence="2">The sequence shown here is derived from an EMBL/GenBank/DDBJ whole genome shotgun (WGS) entry which is preliminary data.</text>
</comment>
<evidence type="ECO:0000256" key="1">
    <source>
        <dbReference type="SAM" id="MobiDB-lite"/>
    </source>
</evidence>
<dbReference type="GeneID" id="39585492"/>
<name>A0A427YBG0_9TREE</name>
<dbReference type="AlphaFoldDB" id="A0A427YBG0"/>
<organism evidence="2 3">
    <name type="scientific">Apiotrichum porosum</name>
    <dbReference type="NCBI Taxonomy" id="105984"/>
    <lineage>
        <taxon>Eukaryota</taxon>
        <taxon>Fungi</taxon>
        <taxon>Dikarya</taxon>
        <taxon>Basidiomycota</taxon>
        <taxon>Agaricomycotina</taxon>
        <taxon>Tremellomycetes</taxon>
        <taxon>Trichosporonales</taxon>
        <taxon>Trichosporonaceae</taxon>
        <taxon>Apiotrichum</taxon>
    </lineage>
</organism>
<dbReference type="RefSeq" id="XP_028480613.1">
    <property type="nucleotide sequence ID" value="XM_028616756.1"/>
</dbReference>